<evidence type="ECO:0000259" key="16">
    <source>
        <dbReference type="PROSITE" id="PS51379"/>
    </source>
</evidence>
<keyword evidence="3" id="KW-0285">Flavoprotein</keyword>
<dbReference type="STRING" id="542762.A0A4V3WJ50"/>
<dbReference type="EC" id="5.3.3.1" evidence="10"/>
<dbReference type="InterPro" id="IPR036188">
    <property type="entry name" value="FAD/NAD-bd_sf"/>
</dbReference>
<evidence type="ECO:0000256" key="2">
    <source>
        <dbReference type="ARBA" id="ARBA00022548"/>
    </source>
</evidence>
<dbReference type="Proteomes" id="UP000306102">
    <property type="component" value="Unassembled WGS sequence"/>
</dbReference>
<dbReference type="EMBL" id="SDRB02013221">
    <property type="protein sequence ID" value="THF95576.1"/>
    <property type="molecule type" value="Genomic_DNA"/>
</dbReference>
<dbReference type="SUPFAM" id="SSF53474">
    <property type="entry name" value="alpha/beta-Hydrolases"/>
    <property type="match status" value="2"/>
</dbReference>
<evidence type="ECO:0000256" key="13">
    <source>
        <dbReference type="ARBA" id="ARBA00049744"/>
    </source>
</evidence>
<evidence type="ECO:0000256" key="1">
    <source>
        <dbReference type="ARBA" id="ARBA00001974"/>
    </source>
</evidence>
<keyword evidence="18" id="KW-1185">Reference proteome</keyword>
<evidence type="ECO:0000256" key="4">
    <source>
        <dbReference type="ARBA" id="ARBA00022827"/>
    </source>
</evidence>
<dbReference type="InterPro" id="IPR017896">
    <property type="entry name" value="4Fe4S_Fe-S-bd"/>
</dbReference>
<dbReference type="GO" id="GO:0016995">
    <property type="term" value="F:cholesterol oxidase activity"/>
    <property type="evidence" value="ECO:0007669"/>
    <property type="project" value="UniProtKB-EC"/>
</dbReference>
<evidence type="ECO:0000256" key="10">
    <source>
        <dbReference type="ARBA" id="ARBA00038856"/>
    </source>
</evidence>
<evidence type="ECO:0000256" key="12">
    <source>
        <dbReference type="ARBA" id="ARBA00049723"/>
    </source>
</evidence>
<keyword evidence="15" id="KW-0472">Membrane</keyword>
<evidence type="ECO:0000256" key="15">
    <source>
        <dbReference type="SAM" id="Phobius"/>
    </source>
</evidence>
<comment type="pathway">
    <text evidence="11">Steroid metabolism; cholesterol degradation.</text>
</comment>
<evidence type="ECO:0000256" key="6">
    <source>
        <dbReference type="ARBA" id="ARBA00023098"/>
    </source>
</evidence>
<dbReference type="GO" id="GO:0008203">
    <property type="term" value="P:cholesterol metabolic process"/>
    <property type="evidence" value="ECO:0007669"/>
    <property type="project" value="UniProtKB-KW"/>
</dbReference>
<dbReference type="GO" id="GO:0004769">
    <property type="term" value="F:steroid Delta-isomerase activity"/>
    <property type="evidence" value="ECO:0007669"/>
    <property type="project" value="UniProtKB-EC"/>
</dbReference>
<evidence type="ECO:0000256" key="9">
    <source>
        <dbReference type="ARBA" id="ARBA00023235"/>
    </source>
</evidence>
<evidence type="ECO:0000256" key="8">
    <source>
        <dbReference type="ARBA" id="ARBA00023221"/>
    </source>
</evidence>
<keyword evidence="9" id="KW-0413">Isomerase</keyword>
<dbReference type="GO" id="GO:0050660">
    <property type="term" value="F:flavin adenine dinucleotide binding"/>
    <property type="evidence" value="ECO:0007669"/>
    <property type="project" value="InterPro"/>
</dbReference>
<dbReference type="AlphaFoldDB" id="A0A4V3WJ50"/>
<keyword evidence="6" id="KW-0443">Lipid metabolism</keyword>
<feature type="domain" description="4Fe-4S ferredoxin-type" evidence="16">
    <location>
        <begin position="188"/>
        <end position="218"/>
    </location>
</feature>
<evidence type="ECO:0000256" key="14">
    <source>
        <dbReference type="ARBA" id="ARBA00049778"/>
    </source>
</evidence>
<keyword evidence="2" id="KW-0153">Cholesterol metabolism</keyword>
<protein>
    <recommendedName>
        <fullName evidence="13">Cholesterol oxidase</fullName>
        <ecNumber evidence="12">1.1.3.6</ecNumber>
        <ecNumber evidence="10">5.3.3.1</ecNumber>
    </recommendedName>
    <alternativeName>
        <fullName evidence="14">Cholesterol isomerase</fullName>
    </alternativeName>
</protein>
<keyword evidence="5" id="KW-0560">Oxidoreductase</keyword>
<dbReference type="Gene3D" id="3.40.50.1820">
    <property type="entry name" value="alpha/beta hydrolase"/>
    <property type="match status" value="2"/>
</dbReference>
<gene>
    <name evidence="17" type="ORF">TEA_023523</name>
</gene>
<evidence type="ECO:0000313" key="17">
    <source>
        <dbReference type="EMBL" id="THF95576.1"/>
    </source>
</evidence>
<feature type="transmembrane region" description="Helical" evidence="15">
    <location>
        <begin position="1244"/>
        <end position="1269"/>
    </location>
</feature>
<keyword evidence="15" id="KW-1133">Transmembrane helix</keyword>
<evidence type="ECO:0000313" key="18">
    <source>
        <dbReference type="Proteomes" id="UP000306102"/>
    </source>
</evidence>
<evidence type="ECO:0000256" key="3">
    <source>
        <dbReference type="ARBA" id="ARBA00022630"/>
    </source>
</evidence>
<keyword evidence="15" id="KW-0812">Transmembrane</keyword>
<dbReference type="SUPFAM" id="SSF51905">
    <property type="entry name" value="FAD/NAD(P)-binding domain"/>
    <property type="match status" value="1"/>
</dbReference>
<comment type="cofactor">
    <cofactor evidence="1">
        <name>FAD</name>
        <dbReference type="ChEBI" id="CHEBI:57692"/>
    </cofactor>
</comment>
<comment type="caution">
    <text evidence="17">The sequence shown here is derived from an EMBL/GenBank/DDBJ whole genome shotgun (WGS) entry which is preliminary data.</text>
</comment>
<dbReference type="PANTHER" id="PTHR47470:SF1">
    <property type="entry name" value="FAD-DEPENDENT OXIDOREDUCTASE 2 FAD BINDING DOMAIN-CONTAINING PROTEIN"/>
    <property type="match status" value="1"/>
</dbReference>
<dbReference type="PANTHER" id="PTHR47470">
    <property type="entry name" value="CHOLESTEROL OXIDASE"/>
    <property type="match status" value="1"/>
</dbReference>
<proteinExistence type="predicted"/>
<dbReference type="InterPro" id="IPR000172">
    <property type="entry name" value="GMC_OxRdtase_N"/>
</dbReference>
<keyword evidence="8" id="KW-0753">Steroid metabolism</keyword>
<dbReference type="Gene3D" id="3.50.50.60">
    <property type="entry name" value="FAD/NAD(P)-binding domain"/>
    <property type="match status" value="3"/>
</dbReference>
<dbReference type="PROSITE" id="PS51379">
    <property type="entry name" value="4FE4S_FER_2"/>
    <property type="match status" value="1"/>
</dbReference>
<dbReference type="InterPro" id="IPR017900">
    <property type="entry name" value="4Fe4S_Fe_S_CS"/>
</dbReference>
<sequence>MEKVEYGDGDGDVDGYDAIVVGSGYGGSVAACRMSMAGIKVCLIEKGRRWEAQDFPTDSFKIMSAARIENRNLGISFGPKDALFQLYEQDDSLAAMACGLGGGSLMNAGVMLPTPIRARRNPKWPKEWERDWEACQASASSMLRIQSVPVKFANTKIMEEVAGEEFEETSRGPLKLGVNFEIEEQASNTMKSQEMGTCLACGNCLAGCPYNAKNSTDKTYLVSAVQAGCTIKTECQVQYVVENPNNIFEKEQRTRRERRRQWLVFFNEIDYLTSDFVILSAGVFGTADILFESQLRGLKLSERLGLGFSCNGNTVAYLAGSPAPLSAYGIDKNSFSKIPFQERPGPSISSSYTSSLGFTIQSAILPTAYPYLLFKGITTYGWPRGSWFLHGVIDKLKHMLGLQDSKAMILNAMGYDESDGKITFEKNTNKICFSPPHDPILPRKVEAFQKLTKKLGGILFMSRFRSTSVHLLGGCNASSDSSHGVCNPNGQVFDKKSQTSVYQGLYVCDASLIPCSVGVNPCLTIAALAEHVSRHLVEDVLKNKRKQNTVSYPKLGSITSMKFGRSPESMVVFRETMRGYVGGMPCEAYLKLKMNCNTDEKEMHRNSTILGVSHQLLRGKVGGYVEFKALEMDKLHVIDGEVDLCQLDNRTPYTQCMHYRLLLAASSGSRYVLEGKKVLNPYLYALYAWRETTTMNVTLNRVSMDGSKEKMLKLKGKLSISMIELLKSLISLEGNMRGRFVCLVLQTLFRTYFSQVPRGCHKDFNPPELHLRPYPSSTLHEVKTEDGFIISCRQWKCNQSPWRPQGEKKLNPVLLINGHSTESYCLPTEPNDLVRTLLDEGHETWSLQPRLHPLNPSNNFTIEDIGKFDIPSEDGFIISCRQWKCNQSPWRPQGEKKLNPVLLINGHSTESYCLPTEPNDLVRTLLDEGHETWSLQPRLHPLNPSNNFTIEDIGKFDIPSVINKIHSMHGPMTKVHVVAHCVGGLAIHIAIMGGHVSATQIASLTCTNSSMFFKLTPLATFKMWLPLIPISMMILGKNKILPLFKSPSSTPRHRLLKFIARLIPRSERCTCDECEVFSGIFGNTFWHDNISPAMHYQLKHTLPRLPMAAFPHLRRICNVGFIVGPNGENSYVTHPERMTISSLYVSGGRTLLVTPKTSFLAHKYMKLHQPGFRHERVVVEGFGHSDLLIGEEAYLKVFPHILEHIRLAEEGRDCVVVGGVRNNNKYDKEVLEWGDDPFVEENGGFWSCVSPMVTIWLLLLFLVVVVYILL</sequence>
<keyword evidence="4" id="KW-0274">FAD</keyword>
<keyword evidence="7" id="KW-1207">Sterol metabolism</keyword>
<dbReference type="EC" id="1.1.3.6" evidence="12"/>
<evidence type="ECO:0000256" key="11">
    <source>
        <dbReference type="ARBA" id="ARBA00049645"/>
    </source>
</evidence>
<organism evidence="17 18">
    <name type="scientific">Camellia sinensis var. sinensis</name>
    <name type="common">China tea</name>
    <dbReference type="NCBI Taxonomy" id="542762"/>
    <lineage>
        <taxon>Eukaryota</taxon>
        <taxon>Viridiplantae</taxon>
        <taxon>Streptophyta</taxon>
        <taxon>Embryophyta</taxon>
        <taxon>Tracheophyta</taxon>
        <taxon>Spermatophyta</taxon>
        <taxon>Magnoliopsida</taxon>
        <taxon>eudicotyledons</taxon>
        <taxon>Gunneridae</taxon>
        <taxon>Pentapetalae</taxon>
        <taxon>asterids</taxon>
        <taxon>Ericales</taxon>
        <taxon>Theaceae</taxon>
        <taxon>Camellia</taxon>
    </lineage>
</organism>
<reference evidence="17 18" key="1">
    <citation type="journal article" date="2018" name="Proc. Natl. Acad. Sci. U.S.A.">
        <title>Draft genome sequence of Camellia sinensis var. sinensis provides insights into the evolution of the tea genome and tea quality.</title>
        <authorList>
            <person name="Wei C."/>
            <person name="Yang H."/>
            <person name="Wang S."/>
            <person name="Zhao J."/>
            <person name="Liu C."/>
            <person name="Gao L."/>
            <person name="Xia E."/>
            <person name="Lu Y."/>
            <person name="Tai Y."/>
            <person name="She G."/>
            <person name="Sun J."/>
            <person name="Cao H."/>
            <person name="Tong W."/>
            <person name="Gao Q."/>
            <person name="Li Y."/>
            <person name="Deng W."/>
            <person name="Jiang X."/>
            <person name="Wang W."/>
            <person name="Chen Q."/>
            <person name="Zhang S."/>
            <person name="Li H."/>
            <person name="Wu J."/>
            <person name="Wang P."/>
            <person name="Li P."/>
            <person name="Shi C."/>
            <person name="Zheng F."/>
            <person name="Jian J."/>
            <person name="Huang B."/>
            <person name="Shan D."/>
            <person name="Shi M."/>
            <person name="Fang C."/>
            <person name="Yue Y."/>
            <person name="Li F."/>
            <person name="Li D."/>
            <person name="Wei S."/>
            <person name="Han B."/>
            <person name="Jiang C."/>
            <person name="Yin Y."/>
            <person name="Xia T."/>
            <person name="Zhang Z."/>
            <person name="Bennetzen J.L."/>
            <person name="Zhao S."/>
            <person name="Wan X."/>
        </authorList>
    </citation>
    <scope>NUCLEOTIDE SEQUENCE [LARGE SCALE GENOMIC DNA]</scope>
    <source>
        <strain evidence="18">cv. Shuchazao</strain>
        <tissue evidence="17">Leaf</tissue>
    </source>
</reference>
<dbReference type="InterPro" id="IPR052542">
    <property type="entry name" value="Cholesterol_Oxidase"/>
</dbReference>
<dbReference type="Pfam" id="PF00732">
    <property type="entry name" value="GMC_oxred_N"/>
    <property type="match status" value="1"/>
</dbReference>
<dbReference type="InterPro" id="IPR029058">
    <property type="entry name" value="AB_hydrolase_fold"/>
</dbReference>
<dbReference type="PROSITE" id="PS00198">
    <property type="entry name" value="4FE4S_FER_1"/>
    <property type="match status" value="1"/>
</dbReference>
<accession>A0A4V3WJ50</accession>
<evidence type="ECO:0000256" key="5">
    <source>
        <dbReference type="ARBA" id="ARBA00023002"/>
    </source>
</evidence>
<evidence type="ECO:0000256" key="7">
    <source>
        <dbReference type="ARBA" id="ARBA00023166"/>
    </source>
</evidence>
<dbReference type="Pfam" id="PF05199">
    <property type="entry name" value="GMC_oxred_C"/>
    <property type="match status" value="1"/>
</dbReference>
<name>A0A4V3WJ50_CAMSN</name>
<dbReference type="PROSITE" id="PS51257">
    <property type="entry name" value="PROKAR_LIPOPROTEIN"/>
    <property type="match status" value="1"/>
</dbReference>
<dbReference type="InterPro" id="IPR007867">
    <property type="entry name" value="GMC_OxRtase_C"/>
</dbReference>